<dbReference type="PROSITE" id="PS50404">
    <property type="entry name" value="GST_NTER"/>
    <property type="match status" value="2"/>
</dbReference>
<reference evidence="3" key="1">
    <citation type="journal article" date="2023" name="Science">
        <title>Elucidation of the pathway for biosynthesis of saponin adjuvants from the soapbark tree.</title>
        <authorList>
            <person name="Reed J."/>
            <person name="Orme A."/>
            <person name="El-Demerdash A."/>
            <person name="Owen C."/>
            <person name="Martin L.B.B."/>
            <person name="Misra R.C."/>
            <person name="Kikuchi S."/>
            <person name="Rejzek M."/>
            <person name="Martin A.C."/>
            <person name="Harkess A."/>
            <person name="Leebens-Mack J."/>
            <person name="Louveau T."/>
            <person name="Stephenson M.J."/>
            <person name="Osbourn A."/>
        </authorList>
    </citation>
    <scope>NUCLEOTIDE SEQUENCE</scope>
    <source>
        <strain evidence="3">S10</strain>
    </source>
</reference>
<keyword evidence="4" id="KW-1185">Reference proteome</keyword>
<dbReference type="Pfam" id="PF13417">
    <property type="entry name" value="GST_N_3"/>
    <property type="match status" value="2"/>
</dbReference>
<feature type="region of interest" description="Disordered" evidence="1">
    <location>
        <begin position="36"/>
        <end position="73"/>
    </location>
</feature>
<sequence length="346" mass="38349">MAGALNLTQYPLIAPISFSRNFSTRSRLVSIRASSNFADNPSSSTSTTSSVSTKEEPTPGSVSSSSFTAPIDFKPPEPKRFAIRPDQTNNILGALLPLVFRFATGVFASGYSVSFVSKDEIPPDQYALEIAGYKVKETAKLGPRPEKPIEIYEFESCPFCRKVREIVAVLDLDVLFYPCPRNSPNFRPKVAEMGGKQQFPYMVDPNTGVSMYESDDIIKYLVENYGDGTVPFTLSLGLLTTLTAGFAMLGRRGKGTTYIPSRLPPEPLKIWAYEGSPFCKIVREALVELELPHILYSCARGSPKRQILFEKTGHFQAPYLEDPNTGVQMFESGEIVEYLRAIYALQ</sequence>
<evidence type="ECO:0000259" key="2">
    <source>
        <dbReference type="PROSITE" id="PS50404"/>
    </source>
</evidence>
<dbReference type="EMBL" id="JARAOO010000004">
    <property type="protein sequence ID" value="KAJ7971560.1"/>
    <property type="molecule type" value="Genomic_DNA"/>
</dbReference>
<dbReference type="SFLD" id="SFLDG01202">
    <property type="entry name" value="SUF2.2"/>
    <property type="match status" value="1"/>
</dbReference>
<dbReference type="CDD" id="cd03041">
    <property type="entry name" value="GST_N_2GST_N"/>
    <property type="match status" value="2"/>
</dbReference>
<dbReference type="Gene3D" id="3.40.30.10">
    <property type="entry name" value="Glutaredoxin"/>
    <property type="match status" value="2"/>
</dbReference>
<dbReference type="SFLD" id="SFLDS00019">
    <property type="entry name" value="Glutathione_Transferase_(cytos"/>
    <property type="match status" value="1"/>
</dbReference>
<dbReference type="GO" id="GO:0009507">
    <property type="term" value="C:chloroplast"/>
    <property type="evidence" value="ECO:0007669"/>
    <property type="project" value="TreeGrafter"/>
</dbReference>
<dbReference type="Proteomes" id="UP001163823">
    <property type="component" value="Chromosome 4"/>
</dbReference>
<feature type="compositionally biased region" description="Low complexity" evidence="1">
    <location>
        <begin position="42"/>
        <end position="52"/>
    </location>
</feature>
<dbReference type="InterPro" id="IPR040079">
    <property type="entry name" value="Glutathione_S-Trfase"/>
</dbReference>
<dbReference type="InterPro" id="IPR004045">
    <property type="entry name" value="Glutathione_S-Trfase_N"/>
</dbReference>
<organism evidence="3 4">
    <name type="scientific">Quillaja saponaria</name>
    <name type="common">Soap bark tree</name>
    <dbReference type="NCBI Taxonomy" id="32244"/>
    <lineage>
        <taxon>Eukaryota</taxon>
        <taxon>Viridiplantae</taxon>
        <taxon>Streptophyta</taxon>
        <taxon>Embryophyta</taxon>
        <taxon>Tracheophyta</taxon>
        <taxon>Spermatophyta</taxon>
        <taxon>Magnoliopsida</taxon>
        <taxon>eudicotyledons</taxon>
        <taxon>Gunneridae</taxon>
        <taxon>Pentapetalae</taxon>
        <taxon>rosids</taxon>
        <taxon>fabids</taxon>
        <taxon>Fabales</taxon>
        <taxon>Quillajaceae</taxon>
        <taxon>Quillaja</taxon>
    </lineage>
</organism>
<proteinExistence type="predicted"/>
<dbReference type="KEGG" id="qsa:O6P43_009573"/>
<dbReference type="InterPro" id="IPR011767">
    <property type="entry name" value="GLR_AS"/>
</dbReference>
<dbReference type="SUPFAM" id="SSF52833">
    <property type="entry name" value="Thioredoxin-like"/>
    <property type="match status" value="2"/>
</dbReference>
<dbReference type="FunFam" id="3.40.30.10:FF:000120">
    <property type="entry name" value="Thioredoxin family protein"/>
    <property type="match status" value="1"/>
</dbReference>
<dbReference type="PROSITE" id="PS00195">
    <property type="entry name" value="GLUTAREDOXIN_1"/>
    <property type="match status" value="1"/>
</dbReference>
<dbReference type="FunFam" id="3.40.30.10:FF:000138">
    <property type="entry name" value="Thioredoxin family protein"/>
    <property type="match status" value="1"/>
</dbReference>
<gene>
    <name evidence="3" type="ORF">O6P43_009573</name>
</gene>
<dbReference type="PANTHER" id="PTHR45288">
    <property type="entry name" value="THIOREDOXIN FAMILY PROTEIN"/>
    <property type="match status" value="1"/>
</dbReference>
<dbReference type="PROSITE" id="PS51354">
    <property type="entry name" value="GLUTAREDOXIN_2"/>
    <property type="match status" value="1"/>
</dbReference>
<dbReference type="SFLD" id="SFLDG01181">
    <property type="entry name" value="SUF2"/>
    <property type="match status" value="1"/>
</dbReference>
<dbReference type="AlphaFoldDB" id="A0AAD7VDI2"/>
<evidence type="ECO:0000313" key="3">
    <source>
        <dbReference type="EMBL" id="KAJ7971560.1"/>
    </source>
</evidence>
<feature type="domain" description="GST N-terminal" evidence="2">
    <location>
        <begin position="266"/>
        <end position="346"/>
    </location>
</feature>
<feature type="domain" description="GST N-terminal" evidence="2">
    <location>
        <begin position="147"/>
        <end position="229"/>
    </location>
</feature>
<dbReference type="InterPro" id="IPR036249">
    <property type="entry name" value="Thioredoxin-like_sf"/>
</dbReference>
<evidence type="ECO:0000256" key="1">
    <source>
        <dbReference type="SAM" id="MobiDB-lite"/>
    </source>
</evidence>
<accession>A0AAD7VDI2</accession>
<evidence type="ECO:0000313" key="4">
    <source>
        <dbReference type="Proteomes" id="UP001163823"/>
    </source>
</evidence>
<protein>
    <submittedName>
        <fullName evidence="3">Thioredoxin family protein</fullName>
    </submittedName>
</protein>
<comment type="caution">
    <text evidence="3">The sequence shown here is derived from an EMBL/GenBank/DDBJ whole genome shotgun (WGS) entry which is preliminary data.</text>
</comment>
<dbReference type="PANTHER" id="PTHR45288:SF1">
    <property type="entry name" value="THIOREDOXIN FAMILY PROTEIN"/>
    <property type="match status" value="1"/>
</dbReference>
<name>A0AAD7VDI2_QUISA</name>